<keyword evidence="2" id="KW-1185">Reference proteome</keyword>
<evidence type="ECO:0008006" key="3">
    <source>
        <dbReference type="Google" id="ProtNLM"/>
    </source>
</evidence>
<gene>
    <name evidence="1" type="ORF">Pla163_10520</name>
</gene>
<name>A0A518CXJ1_9BACT</name>
<proteinExistence type="predicted"/>
<dbReference type="GO" id="GO:0005524">
    <property type="term" value="F:ATP binding"/>
    <property type="evidence" value="ECO:0007669"/>
    <property type="project" value="InterPro"/>
</dbReference>
<dbReference type="GO" id="GO:0004222">
    <property type="term" value="F:metalloendopeptidase activity"/>
    <property type="evidence" value="ECO:0007669"/>
    <property type="project" value="InterPro"/>
</dbReference>
<dbReference type="GO" id="GO:0006508">
    <property type="term" value="P:proteolysis"/>
    <property type="evidence" value="ECO:0007669"/>
    <property type="project" value="InterPro"/>
</dbReference>
<dbReference type="GO" id="GO:0004176">
    <property type="term" value="F:ATP-dependent peptidase activity"/>
    <property type="evidence" value="ECO:0007669"/>
    <property type="project" value="InterPro"/>
</dbReference>
<organism evidence="1 2">
    <name type="scientific">Rohdeia mirabilis</name>
    <dbReference type="NCBI Taxonomy" id="2528008"/>
    <lineage>
        <taxon>Bacteria</taxon>
        <taxon>Pseudomonadati</taxon>
        <taxon>Planctomycetota</taxon>
        <taxon>Planctomycetia</taxon>
        <taxon>Planctomycetia incertae sedis</taxon>
        <taxon>Rohdeia</taxon>
    </lineage>
</organism>
<accession>A0A518CXJ1</accession>
<dbReference type="SUPFAM" id="SSF140990">
    <property type="entry name" value="FtsH protease domain-like"/>
    <property type="match status" value="1"/>
</dbReference>
<dbReference type="Gene3D" id="1.20.58.760">
    <property type="entry name" value="Peptidase M41"/>
    <property type="match status" value="1"/>
</dbReference>
<evidence type="ECO:0000313" key="1">
    <source>
        <dbReference type="EMBL" id="QDU83951.1"/>
    </source>
</evidence>
<dbReference type="OrthoDB" id="263464at2"/>
<reference evidence="1 2" key="1">
    <citation type="submission" date="2019-02" db="EMBL/GenBank/DDBJ databases">
        <title>Deep-cultivation of Planctomycetes and their phenomic and genomic characterization uncovers novel biology.</title>
        <authorList>
            <person name="Wiegand S."/>
            <person name="Jogler M."/>
            <person name="Boedeker C."/>
            <person name="Pinto D."/>
            <person name="Vollmers J."/>
            <person name="Rivas-Marin E."/>
            <person name="Kohn T."/>
            <person name="Peeters S.H."/>
            <person name="Heuer A."/>
            <person name="Rast P."/>
            <person name="Oberbeckmann S."/>
            <person name="Bunk B."/>
            <person name="Jeske O."/>
            <person name="Meyerdierks A."/>
            <person name="Storesund J.E."/>
            <person name="Kallscheuer N."/>
            <person name="Luecker S."/>
            <person name="Lage O.M."/>
            <person name="Pohl T."/>
            <person name="Merkel B.J."/>
            <person name="Hornburger P."/>
            <person name="Mueller R.-W."/>
            <person name="Bruemmer F."/>
            <person name="Labrenz M."/>
            <person name="Spormann A.M."/>
            <person name="Op den Camp H."/>
            <person name="Overmann J."/>
            <person name="Amann R."/>
            <person name="Jetten M.S.M."/>
            <person name="Mascher T."/>
            <person name="Medema M.H."/>
            <person name="Devos D.P."/>
            <person name="Kaster A.-K."/>
            <person name="Ovreas L."/>
            <person name="Rohde M."/>
            <person name="Galperin M.Y."/>
            <person name="Jogler C."/>
        </authorList>
    </citation>
    <scope>NUCLEOTIDE SEQUENCE [LARGE SCALE GENOMIC DNA]</scope>
    <source>
        <strain evidence="1 2">Pla163</strain>
    </source>
</reference>
<dbReference type="Proteomes" id="UP000319342">
    <property type="component" value="Chromosome"/>
</dbReference>
<evidence type="ECO:0000313" key="2">
    <source>
        <dbReference type="Proteomes" id="UP000319342"/>
    </source>
</evidence>
<dbReference type="RefSeq" id="WP_145184596.1">
    <property type="nucleotide sequence ID" value="NZ_CP036290.1"/>
</dbReference>
<dbReference type="InterPro" id="IPR037219">
    <property type="entry name" value="Peptidase_M41-like"/>
</dbReference>
<protein>
    <recommendedName>
        <fullName evidence="3">ATP-dependent zinc metalloprotease FtsH</fullName>
    </recommendedName>
</protein>
<dbReference type="AlphaFoldDB" id="A0A518CXJ1"/>
<sequence>MDLDETTSAYHEAGHVLIAHLLGGEVLETTLETELDGHRGHTQVAWRGLASRDLARASAFVALAGPIAETLWRGEEPHEESFGAWASDWSEVESALDAVAEEEERERVRSHWIATVVAHLRDPASWELLCRVADHLEAHGTLDRDLLADVLP</sequence>
<dbReference type="EMBL" id="CP036290">
    <property type="protein sequence ID" value="QDU83951.1"/>
    <property type="molecule type" value="Genomic_DNA"/>
</dbReference>